<dbReference type="Pfam" id="PF00986">
    <property type="entry name" value="DNA_gyraseB_C"/>
    <property type="match status" value="1"/>
</dbReference>
<dbReference type="NCBIfam" id="NF004189">
    <property type="entry name" value="PRK05644.1"/>
    <property type="match status" value="1"/>
</dbReference>
<keyword evidence="5 11" id="KW-0547">Nucleotide-binding</keyword>
<dbReference type="InterPro" id="IPR041423">
    <property type="entry name" value="GyrB_insert"/>
</dbReference>
<comment type="similarity">
    <text evidence="2 11">Belongs to the type II topoisomerase GyrB family.</text>
</comment>
<dbReference type="InterPro" id="IPR011557">
    <property type="entry name" value="GyrB"/>
</dbReference>
<reference evidence="15" key="1">
    <citation type="journal article" date="2019" name="ISME J.">
        <title>Evolution in action: habitat transition from sediment to the pelagial leads to genome streamlining in Methylophilaceae.</title>
        <authorList>
            <person name="Salcher M."/>
            <person name="Schaefle D."/>
            <person name="Kaspar M."/>
            <person name="Neuenschwander S.M."/>
            <person name="Ghai R."/>
        </authorList>
    </citation>
    <scope>NUCLEOTIDE SEQUENCE [LARGE SCALE GENOMIC DNA]</scope>
    <source>
        <strain evidence="15">MMS-M-51</strain>
    </source>
</reference>
<dbReference type="InterPro" id="IPR000565">
    <property type="entry name" value="Topo_IIA_B"/>
</dbReference>
<dbReference type="GO" id="GO:0003677">
    <property type="term" value="F:DNA binding"/>
    <property type="evidence" value="ECO:0007669"/>
    <property type="project" value="UniProtKB-KW"/>
</dbReference>
<organism evidence="14 15">
    <name type="scientific">Methylophilus medardicus</name>
    <dbReference type="NCBI Taxonomy" id="2588534"/>
    <lineage>
        <taxon>Bacteria</taxon>
        <taxon>Pseudomonadati</taxon>
        <taxon>Pseudomonadota</taxon>
        <taxon>Betaproteobacteria</taxon>
        <taxon>Nitrosomonadales</taxon>
        <taxon>Methylophilaceae</taxon>
        <taxon>Methylophilus</taxon>
    </lineage>
</organism>
<dbReference type="InterPro" id="IPR034160">
    <property type="entry name" value="TOPRIM_GyrB"/>
</dbReference>
<dbReference type="InterPro" id="IPR013506">
    <property type="entry name" value="Topo_IIA_bsu_dom2"/>
</dbReference>
<dbReference type="NCBIfam" id="TIGR01059">
    <property type="entry name" value="gyrB"/>
    <property type="match status" value="1"/>
</dbReference>
<dbReference type="RefSeq" id="WP_140001771.1">
    <property type="nucleotide sequence ID" value="NZ_CP040946.1"/>
</dbReference>
<keyword evidence="3 11" id="KW-0963">Cytoplasm</keyword>
<dbReference type="InterPro" id="IPR020568">
    <property type="entry name" value="Ribosomal_Su5_D2-typ_SF"/>
</dbReference>
<evidence type="ECO:0000313" key="14">
    <source>
        <dbReference type="EMBL" id="QDC43068.1"/>
    </source>
</evidence>
<dbReference type="KEGG" id="mmec:FIU01_00015"/>
<dbReference type="InterPro" id="IPR013759">
    <property type="entry name" value="Topo_IIA_B_C"/>
</dbReference>
<dbReference type="SMART" id="SM00433">
    <property type="entry name" value="TOP2c"/>
    <property type="match status" value="1"/>
</dbReference>
<comment type="cofactor">
    <cofactor evidence="11">
        <name>Mg(2+)</name>
        <dbReference type="ChEBI" id="CHEBI:18420"/>
    </cofactor>
    <cofactor evidence="11">
        <name>Mn(2+)</name>
        <dbReference type="ChEBI" id="CHEBI:29035"/>
    </cofactor>
    <cofactor evidence="11">
        <name>Ca(2+)</name>
        <dbReference type="ChEBI" id="CHEBI:29108"/>
    </cofactor>
    <text evidence="11">Binds two Mg(2+) per subunit. The magnesium ions form salt bridges with both the protein and the DNA. Can also accept other divalent metal cations, such as Mn(2+) or Ca(2+).</text>
</comment>
<comment type="miscellaneous">
    <text evidence="11">Few gyrases are as efficient as E.coli at forming negative supercoils. Not all organisms have 2 type II topoisomerases; in organisms with a single type II topoisomerase this enzyme also has to decatenate newly replicated chromosomes.</text>
</comment>
<keyword evidence="7 11" id="KW-0460">Magnesium</keyword>
<dbReference type="InterPro" id="IPR006171">
    <property type="entry name" value="TOPRIM_dom"/>
</dbReference>
<dbReference type="GO" id="GO:0005737">
    <property type="term" value="C:cytoplasm"/>
    <property type="evidence" value="ECO:0007669"/>
    <property type="project" value="UniProtKB-SubCell"/>
</dbReference>
<evidence type="ECO:0000256" key="7">
    <source>
        <dbReference type="ARBA" id="ARBA00022842"/>
    </source>
</evidence>
<feature type="binding site" evidence="11">
    <location>
        <position position="503"/>
    </location>
    <ligand>
        <name>Mg(2+)</name>
        <dbReference type="ChEBI" id="CHEBI:18420"/>
        <label>2</label>
    </ligand>
</feature>
<dbReference type="InterPro" id="IPR014721">
    <property type="entry name" value="Ribsml_uS5_D2-typ_fold_subgr"/>
</dbReference>
<comment type="function">
    <text evidence="11">A type II topoisomerase that negatively supercoils closed circular double-stranded (ds) DNA in an ATP-dependent manner to modulate DNA topology and maintain chromosomes in an underwound state. Negative supercoiling favors strand separation, and DNA replication, transcription, recombination and repair, all of which involve strand separation. Also able to catalyze the interconversion of other topological isomers of dsDNA rings, including catenanes and knotted rings. Type II topoisomerases break and join 2 DNA strands simultaneously in an ATP-dependent manner.</text>
</comment>
<keyword evidence="9" id="KW-0238">DNA-binding</keyword>
<evidence type="ECO:0000256" key="11">
    <source>
        <dbReference type="HAMAP-Rule" id="MF_01898"/>
    </source>
</evidence>
<dbReference type="GO" id="GO:0006265">
    <property type="term" value="P:DNA topological change"/>
    <property type="evidence" value="ECO:0007669"/>
    <property type="project" value="UniProtKB-UniRule"/>
</dbReference>
<dbReference type="InterPro" id="IPR018522">
    <property type="entry name" value="TopoIIA_CS"/>
</dbReference>
<dbReference type="Pfam" id="PF02518">
    <property type="entry name" value="HATPase_c"/>
    <property type="match status" value="1"/>
</dbReference>
<feature type="binding site" evidence="11">
    <location>
        <position position="505"/>
    </location>
    <ligand>
        <name>Mg(2+)</name>
        <dbReference type="ChEBI" id="CHEBI:18420"/>
        <label>2</label>
    </ligand>
</feature>
<feature type="compositionally biased region" description="Basic and acidic residues" evidence="12">
    <location>
        <begin position="83"/>
        <end position="93"/>
    </location>
</feature>
<dbReference type="CDD" id="cd03366">
    <property type="entry name" value="TOPRIM_TopoIIA_GyrB"/>
    <property type="match status" value="1"/>
</dbReference>
<dbReference type="InterPro" id="IPR013760">
    <property type="entry name" value="Topo_IIA-like_dom_sf"/>
</dbReference>
<sequence length="801" mass="89214">MAQPQEYNSDSIKILEGLDAVRKRPGMYIGDTSDGSGLHHMVFEVLDNAIDEALAGHCDDIKVIIHPDNSISVSDNGRGIPTDVKDDDKHEPKRSAAEIVMTELHAGGKFDQNSYKVSGGLHGVGVSVVNALSDWLRLKIYRKGKVHQMEFHRGVPQAPLAMTGTTDKKGTEVHFLASVDTFTLVEYHFEILAKRIRELSFLNNGVKIELIDQRTGKSENFAFSGGIKGFVEYMNRTKTVLHPKVFYAISEKDNMTVEVAMQWNDSYSETVQCFTNNIPQRDGGTHLTGLRTAMTRTLNQYIEQNEFAKKAKVETTGDDMREGITCVLSVKVPDPKFSSQTKDKLVSSEVQPVVSEIVSAKLAEFLEENPVDAKIVCGKIVEAARAREAARKAREITRRKGVMDTMGLPGKLADCQEKNPALCELYLVEGDSAGGSAKQGRDRKFQAILPLKGKILNVEKARFDKLLGSQEIATLITAMGTGIGKDDFNLEKLRYHRIIIMTDADVDGAHIRTLLLTFFYRQMPELVENGHIYIAQPPLYKVKQGRDERYLKDEHELDEYLLNSALRDAILVTKEGGEILKDDALNSIAKQMVLTEAVIRRIANLYDESVLRAIQDVGDIELSTEAAANSVAEKLRPILGAVGSEVIISQDTETSAYRLEVNKFVHGNLQSCVIDAAFLSSGDYRQINRTSQMVNHLLGEGALIKRGEKEQKISTFKQALDWLLNEAKHNLNIQRYKGLGEMNPEQLWETTMDPTVRRLLKVQIEDAIGADEIFTTLMGDNVEPRRAFIESNALSVSSLDI</sequence>
<dbReference type="PRINTS" id="PR00418">
    <property type="entry name" value="TPI2FAMILY"/>
</dbReference>
<dbReference type="CDD" id="cd00822">
    <property type="entry name" value="TopoII_Trans_DNA_gyrase"/>
    <property type="match status" value="1"/>
</dbReference>
<name>A0A5B8CP88_9PROT</name>
<dbReference type="EC" id="5.6.2.2" evidence="11"/>
<keyword evidence="4 11" id="KW-0479">Metal-binding</keyword>
<evidence type="ECO:0000256" key="9">
    <source>
        <dbReference type="ARBA" id="ARBA00023125"/>
    </source>
</evidence>
<accession>A0A5B8CP88</accession>
<evidence type="ECO:0000259" key="13">
    <source>
        <dbReference type="PROSITE" id="PS50880"/>
    </source>
</evidence>
<evidence type="ECO:0000313" key="15">
    <source>
        <dbReference type="Proteomes" id="UP000311008"/>
    </source>
</evidence>
<evidence type="ECO:0000256" key="2">
    <source>
        <dbReference type="ARBA" id="ARBA00010708"/>
    </source>
</evidence>
<dbReference type="SUPFAM" id="SSF54211">
    <property type="entry name" value="Ribosomal protein S5 domain 2-like"/>
    <property type="match status" value="1"/>
</dbReference>
<dbReference type="GO" id="GO:0046872">
    <property type="term" value="F:metal ion binding"/>
    <property type="evidence" value="ECO:0007669"/>
    <property type="project" value="UniProtKB-KW"/>
</dbReference>
<dbReference type="EMBL" id="CP040946">
    <property type="protein sequence ID" value="QDC43068.1"/>
    <property type="molecule type" value="Genomic_DNA"/>
</dbReference>
<dbReference type="InterPro" id="IPR003594">
    <property type="entry name" value="HATPase_dom"/>
</dbReference>
<dbReference type="Pfam" id="PF00204">
    <property type="entry name" value="DNA_gyraseB"/>
    <property type="match status" value="1"/>
</dbReference>
<dbReference type="Gene3D" id="3.30.565.10">
    <property type="entry name" value="Histidine kinase-like ATPase, C-terminal domain"/>
    <property type="match status" value="1"/>
</dbReference>
<dbReference type="Gene3D" id="3.30.230.10">
    <property type="match status" value="1"/>
</dbReference>
<feature type="site" description="Interaction with DNA" evidence="11">
    <location>
        <position position="457"/>
    </location>
</feature>
<dbReference type="SMART" id="SM00387">
    <property type="entry name" value="HATPase_c"/>
    <property type="match status" value="1"/>
</dbReference>
<feature type="binding site" evidence="11">
    <location>
        <position position="429"/>
    </location>
    <ligand>
        <name>Mg(2+)</name>
        <dbReference type="ChEBI" id="CHEBI:18420"/>
        <label>1</label>
        <note>catalytic</note>
    </ligand>
</feature>
<dbReference type="AlphaFoldDB" id="A0A5B8CP88"/>
<dbReference type="FunFam" id="3.30.565.10:FF:000002">
    <property type="entry name" value="DNA gyrase subunit B"/>
    <property type="match status" value="1"/>
</dbReference>
<dbReference type="PANTHER" id="PTHR45866:SF1">
    <property type="entry name" value="DNA GYRASE SUBUNIT B, MITOCHONDRIAL"/>
    <property type="match status" value="1"/>
</dbReference>
<dbReference type="PROSITE" id="PS50880">
    <property type="entry name" value="TOPRIM"/>
    <property type="match status" value="1"/>
</dbReference>
<dbReference type="InterPro" id="IPR002288">
    <property type="entry name" value="DNA_gyrase_B_C"/>
</dbReference>
<evidence type="ECO:0000256" key="10">
    <source>
        <dbReference type="ARBA" id="ARBA00023235"/>
    </source>
</evidence>
<dbReference type="FunFam" id="3.40.50.670:FF:000004">
    <property type="entry name" value="DNA gyrase subunit B"/>
    <property type="match status" value="1"/>
</dbReference>
<evidence type="ECO:0000256" key="3">
    <source>
        <dbReference type="ARBA" id="ARBA00022490"/>
    </source>
</evidence>
<keyword evidence="10 11" id="KW-0413">Isomerase</keyword>
<evidence type="ECO:0000256" key="5">
    <source>
        <dbReference type="ARBA" id="ARBA00022741"/>
    </source>
</evidence>
<dbReference type="FunFam" id="3.40.50.670:FF:000007">
    <property type="entry name" value="DNA gyrase subunit B"/>
    <property type="match status" value="1"/>
</dbReference>
<dbReference type="GO" id="GO:0005694">
    <property type="term" value="C:chromosome"/>
    <property type="evidence" value="ECO:0007669"/>
    <property type="project" value="InterPro"/>
</dbReference>
<dbReference type="SUPFAM" id="SSF55874">
    <property type="entry name" value="ATPase domain of HSP90 chaperone/DNA topoisomerase II/histidine kinase"/>
    <property type="match status" value="1"/>
</dbReference>
<evidence type="ECO:0000256" key="4">
    <source>
        <dbReference type="ARBA" id="ARBA00022723"/>
    </source>
</evidence>
<dbReference type="Pfam" id="PF01751">
    <property type="entry name" value="Toprim"/>
    <property type="match status" value="1"/>
</dbReference>
<keyword evidence="8 11" id="KW-0799">Topoisomerase</keyword>
<dbReference type="PRINTS" id="PR01159">
    <property type="entry name" value="DNAGYRASEB"/>
</dbReference>
<dbReference type="HAMAP" id="MF_01898">
    <property type="entry name" value="GyrB"/>
    <property type="match status" value="1"/>
</dbReference>
<dbReference type="Pfam" id="PF18053">
    <property type="entry name" value="GyrB_insert"/>
    <property type="match status" value="1"/>
</dbReference>
<dbReference type="PANTHER" id="PTHR45866">
    <property type="entry name" value="DNA GYRASE/TOPOISOMERASE SUBUNIT B"/>
    <property type="match status" value="1"/>
</dbReference>
<dbReference type="CDD" id="cd16928">
    <property type="entry name" value="HATPase_GyrB-like"/>
    <property type="match status" value="1"/>
</dbReference>
<dbReference type="GO" id="GO:0003918">
    <property type="term" value="F:DNA topoisomerase type II (double strand cut, ATP-hydrolyzing) activity"/>
    <property type="evidence" value="ECO:0007669"/>
    <property type="project" value="UniProtKB-UniRule"/>
</dbReference>
<keyword evidence="6 11" id="KW-0067">ATP-binding</keyword>
<feature type="domain" description="Toprim" evidence="13">
    <location>
        <begin position="423"/>
        <end position="538"/>
    </location>
</feature>
<gene>
    <name evidence="11 14" type="primary">gyrB</name>
    <name evidence="14" type="ORF">FIU01_00015</name>
</gene>
<dbReference type="PROSITE" id="PS00177">
    <property type="entry name" value="TOPOISOMERASE_II"/>
    <property type="match status" value="1"/>
</dbReference>
<dbReference type="InterPro" id="IPR049353">
    <property type="entry name" value="GyrB_hook"/>
</dbReference>
<feature type="binding site" evidence="11">
    <location>
        <position position="503"/>
    </location>
    <ligand>
        <name>Mg(2+)</name>
        <dbReference type="ChEBI" id="CHEBI:18420"/>
        <label>1</label>
        <note>catalytic</note>
    </ligand>
</feature>
<comment type="subcellular location">
    <subcellularLocation>
        <location evidence="11">Cytoplasm</location>
    </subcellularLocation>
</comment>
<dbReference type="SUPFAM" id="SSF56719">
    <property type="entry name" value="Type II DNA topoisomerase"/>
    <property type="match status" value="1"/>
</dbReference>
<dbReference type="OrthoDB" id="9802808at2"/>
<dbReference type="Proteomes" id="UP000311008">
    <property type="component" value="Chromosome"/>
</dbReference>
<feature type="site" description="Interaction with DNA" evidence="11">
    <location>
        <position position="454"/>
    </location>
</feature>
<dbReference type="InterPro" id="IPR001241">
    <property type="entry name" value="Topo_IIA"/>
</dbReference>
<dbReference type="GO" id="GO:0005524">
    <property type="term" value="F:ATP binding"/>
    <property type="evidence" value="ECO:0007669"/>
    <property type="project" value="UniProtKB-UniRule"/>
</dbReference>
<evidence type="ECO:0000256" key="12">
    <source>
        <dbReference type="SAM" id="MobiDB-lite"/>
    </source>
</evidence>
<dbReference type="FunFam" id="3.30.230.10:FF:000005">
    <property type="entry name" value="DNA gyrase subunit B"/>
    <property type="match status" value="1"/>
</dbReference>
<feature type="region of interest" description="Disordered" evidence="12">
    <location>
        <begin position="74"/>
        <end position="93"/>
    </location>
</feature>
<dbReference type="NCBIfam" id="NF011501">
    <property type="entry name" value="PRK14939.1"/>
    <property type="match status" value="1"/>
</dbReference>
<comment type="catalytic activity">
    <reaction evidence="1 11">
        <text>ATP-dependent breakage, passage and rejoining of double-stranded DNA.</text>
        <dbReference type="EC" id="5.6.2.2"/>
    </reaction>
</comment>
<dbReference type="Gene3D" id="3.40.50.670">
    <property type="match status" value="2"/>
</dbReference>
<evidence type="ECO:0000256" key="1">
    <source>
        <dbReference type="ARBA" id="ARBA00000185"/>
    </source>
</evidence>
<dbReference type="Pfam" id="PF21249">
    <property type="entry name" value="GyrB_hook"/>
    <property type="match status" value="1"/>
</dbReference>
<comment type="subunit">
    <text evidence="11">Heterotetramer, composed of two GyrA and two GyrB chains. In the heterotetramer, GyrA contains the active site tyrosine that forms a transient covalent intermediate with DNA, while GyrB binds cofactors and catalyzes ATP hydrolysis.</text>
</comment>
<dbReference type="GO" id="GO:0006261">
    <property type="term" value="P:DNA-templated DNA replication"/>
    <property type="evidence" value="ECO:0007669"/>
    <property type="project" value="UniProtKB-UniRule"/>
</dbReference>
<keyword evidence="15" id="KW-1185">Reference proteome</keyword>
<evidence type="ECO:0000256" key="6">
    <source>
        <dbReference type="ARBA" id="ARBA00022840"/>
    </source>
</evidence>
<evidence type="ECO:0000256" key="8">
    <source>
        <dbReference type="ARBA" id="ARBA00023029"/>
    </source>
</evidence>
<proteinExistence type="inferred from homology"/>
<protein>
    <recommendedName>
        <fullName evidence="11">DNA gyrase subunit B</fullName>
        <ecNumber evidence="11">5.6.2.2</ecNumber>
    </recommendedName>
</protein>
<dbReference type="InterPro" id="IPR036890">
    <property type="entry name" value="HATPase_C_sf"/>
</dbReference>